<dbReference type="Pfam" id="PF00076">
    <property type="entry name" value="RRM_1"/>
    <property type="match status" value="1"/>
</dbReference>
<dbReference type="InterPro" id="IPR045850">
    <property type="entry name" value="TRM2_met"/>
</dbReference>
<dbReference type="RefSeq" id="XP_006819067.1">
    <property type="nucleotide sequence ID" value="XM_006819004.1"/>
</dbReference>
<dbReference type="Gene3D" id="3.30.70.330">
    <property type="match status" value="1"/>
</dbReference>
<evidence type="ECO:0000259" key="2">
    <source>
        <dbReference type="Pfam" id="PF00076"/>
    </source>
</evidence>
<dbReference type="InterPro" id="IPR000504">
    <property type="entry name" value="RRM_dom"/>
</dbReference>
<evidence type="ECO:0000256" key="1">
    <source>
        <dbReference type="SAM" id="MobiDB-lite"/>
    </source>
</evidence>
<dbReference type="GeneID" id="102801718"/>
<dbReference type="InterPro" id="IPR035979">
    <property type="entry name" value="RBD_domain_sf"/>
</dbReference>
<proteinExistence type="predicted"/>
<feature type="compositionally biased region" description="Acidic residues" evidence="1">
    <location>
        <begin position="63"/>
        <end position="74"/>
    </location>
</feature>
<dbReference type="Proteomes" id="UP000694865">
    <property type="component" value="Unplaced"/>
</dbReference>
<dbReference type="CDD" id="cd12439">
    <property type="entry name" value="RRM_TRMT2A"/>
    <property type="match status" value="1"/>
</dbReference>
<protein>
    <submittedName>
        <fullName evidence="4">tRNA (Uracil-5-)-methyltransferase homolog A-like</fullName>
    </submittedName>
</protein>
<accession>A0ABM0MGC6</accession>
<dbReference type="InterPro" id="IPR012677">
    <property type="entry name" value="Nucleotide-bd_a/b_plait_sf"/>
</dbReference>
<sequence>MSTVAKNEKDAALIVAEEMVTMETEATINHDVPNTKQDGNDGHQGDGASPIKDEKDDTVPVGCDDDDGEEDDDPYSYTKRNLFTSEIYKIEVTNLPKHYGFKQLKKMFTNQLNLKPNKIKIFNRATYCFVTFRCEEDRDSAIKAVNGFTWRKNKLGAKKANPAQDPHIRSAQKRKLDVEATDSKNKIVKKTNEESMLLDDSIPVHEKLNNVATPLWKLDYKDQLVVKEKEMSEVLKFIAKRIEKQCPNMLGYIKRQKRLYNHQCCKLDSIKPSPVTEAYRNKSEFSIGVSPDGQGKTLISVQLTQCLHICYLLF</sequence>
<feature type="region of interest" description="Disordered" evidence="1">
    <location>
        <begin position="24"/>
        <end position="76"/>
    </location>
</feature>
<dbReference type="SUPFAM" id="SSF54928">
    <property type="entry name" value="RNA-binding domain, RBD"/>
    <property type="match status" value="1"/>
</dbReference>
<gene>
    <name evidence="4" type="primary">LOC102801718</name>
</gene>
<dbReference type="PANTHER" id="PTHR45904">
    <property type="entry name" value="TRNA (URACIL-5-)-METHYLTRANSFERASE"/>
    <property type="match status" value="1"/>
</dbReference>
<keyword evidence="3" id="KW-1185">Reference proteome</keyword>
<feature type="domain" description="RRM" evidence="2">
    <location>
        <begin position="92"/>
        <end position="154"/>
    </location>
</feature>
<dbReference type="InterPro" id="IPR034262">
    <property type="entry name" value="TRMT2A_RRM"/>
</dbReference>
<evidence type="ECO:0000313" key="4">
    <source>
        <dbReference type="RefSeq" id="XP_006819067.1"/>
    </source>
</evidence>
<evidence type="ECO:0000313" key="3">
    <source>
        <dbReference type="Proteomes" id="UP000694865"/>
    </source>
</evidence>
<name>A0ABM0MGC6_SACKO</name>
<organism evidence="3 4">
    <name type="scientific">Saccoglossus kowalevskii</name>
    <name type="common">Acorn worm</name>
    <dbReference type="NCBI Taxonomy" id="10224"/>
    <lineage>
        <taxon>Eukaryota</taxon>
        <taxon>Metazoa</taxon>
        <taxon>Hemichordata</taxon>
        <taxon>Enteropneusta</taxon>
        <taxon>Harrimaniidae</taxon>
        <taxon>Saccoglossus</taxon>
    </lineage>
</organism>
<dbReference type="PANTHER" id="PTHR45904:SF2">
    <property type="entry name" value="TRNA (URACIL-5-)-METHYLTRANSFERASE HOMOLOG A"/>
    <property type="match status" value="1"/>
</dbReference>
<reference evidence="4" key="1">
    <citation type="submission" date="2025-08" db="UniProtKB">
        <authorList>
            <consortium name="RefSeq"/>
        </authorList>
    </citation>
    <scope>IDENTIFICATION</scope>
    <source>
        <tissue evidence="4">Testes</tissue>
    </source>
</reference>